<evidence type="ECO:0000313" key="1">
    <source>
        <dbReference type="EMBL" id="KAF0879618.1"/>
    </source>
</evidence>
<organism evidence="1 2">
    <name type="scientific">Crocuta crocuta</name>
    <name type="common">Spotted hyena</name>
    <dbReference type="NCBI Taxonomy" id="9678"/>
    <lineage>
        <taxon>Eukaryota</taxon>
        <taxon>Metazoa</taxon>
        <taxon>Chordata</taxon>
        <taxon>Craniata</taxon>
        <taxon>Vertebrata</taxon>
        <taxon>Euteleostomi</taxon>
        <taxon>Mammalia</taxon>
        <taxon>Eutheria</taxon>
        <taxon>Laurasiatheria</taxon>
        <taxon>Carnivora</taxon>
        <taxon>Feliformia</taxon>
        <taxon>Hyaenidae</taxon>
        <taxon>Crocuta</taxon>
    </lineage>
</organism>
<keyword evidence="2" id="KW-1185">Reference proteome</keyword>
<name>A0A6G1AV18_CROCR</name>
<dbReference type="EMBL" id="VOAJ01003467">
    <property type="protein sequence ID" value="KAF0879618.1"/>
    <property type="molecule type" value="Genomic_DNA"/>
</dbReference>
<protein>
    <submittedName>
        <fullName evidence="1">LORF2 protein</fullName>
    </submittedName>
</protein>
<proteinExistence type="predicted"/>
<accession>A0A6G1AV18</accession>
<feature type="non-terminal residue" evidence="1">
    <location>
        <position position="1"/>
    </location>
</feature>
<comment type="caution">
    <text evidence="1">The sequence shown here is derived from an EMBL/GenBank/DDBJ whole genome shotgun (WGS) entry which is preliminary data.</text>
</comment>
<gene>
    <name evidence="1" type="primary">Pol_281</name>
    <name evidence="1" type="ORF">FOF47_R03595</name>
</gene>
<reference evidence="1 2" key="1">
    <citation type="submission" date="2019-11" db="EMBL/GenBank/DDBJ databases">
        <authorList>
            <person name="Yang C."/>
            <person name="Li F."/>
        </authorList>
    </citation>
    <scope>NUCLEOTIDE SEQUENCE [LARGE SCALE GENOMIC DNA]</scope>
    <source>
        <strain evidence="1">KB4526</strain>
        <tissue evidence="1">Muscle</tissue>
    </source>
</reference>
<evidence type="ECO:0000313" key="2">
    <source>
        <dbReference type="Proteomes" id="UP000475037"/>
    </source>
</evidence>
<dbReference type="Proteomes" id="UP000475037">
    <property type="component" value="Unassembled WGS sequence"/>
</dbReference>
<feature type="non-terminal residue" evidence="1">
    <location>
        <position position="120"/>
    </location>
</feature>
<dbReference type="AlphaFoldDB" id="A0A6G1AV18"/>
<sequence>GTLLHCWWECKLVQPLWKTVWRFLKKLKIELPYDPAIALLGIYPRDTGVLMHRGTCTPIFIAALSTIAKLWKEPKCPSTDEWRKKTWFIYTMEYYLAMRKNEIMLFAATWMELEGIMLSE</sequence>